<proteinExistence type="predicted"/>
<protein>
    <submittedName>
        <fullName evidence="1">Uncharacterized protein</fullName>
    </submittedName>
</protein>
<comment type="caution">
    <text evidence="1">The sequence shown here is derived from an EMBL/GenBank/DDBJ whole genome shotgun (WGS) entry which is preliminary data.</text>
</comment>
<name>S9PPJ9_CYSF2</name>
<evidence type="ECO:0000313" key="2">
    <source>
        <dbReference type="Proteomes" id="UP000011682"/>
    </source>
</evidence>
<dbReference type="EMBL" id="ANAH02000004">
    <property type="protein sequence ID" value="EPX64407.1"/>
    <property type="molecule type" value="Genomic_DNA"/>
</dbReference>
<accession>S9PPJ9</accession>
<dbReference type="AlphaFoldDB" id="S9PPJ9"/>
<sequence>MLEAVLAIEVVPLYREQAEIALDYVDDPEDEGPDMSGGGC</sequence>
<reference evidence="1" key="1">
    <citation type="submission" date="2013-05" db="EMBL/GenBank/DDBJ databases">
        <title>Genome assembly of Cystobacter fuscus DSM 2262.</title>
        <authorList>
            <person name="Sharma G."/>
            <person name="Khatri I."/>
            <person name="Kaur C."/>
            <person name="Mayilraj S."/>
            <person name="Subramanian S."/>
        </authorList>
    </citation>
    <scope>NUCLEOTIDE SEQUENCE [LARGE SCALE GENOMIC DNA]</scope>
    <source>
        <strain evidence="1">DSM 2262</strain>
    </source>
</reference>
<gene>
    <name evidence="1" type="ORF">D187_005541</name>
</gene>
<organism evidence="1 2">
    <name type="scientific">Cystobacter fuscus (strain ATCC 25194 / DSM 2262 / NBRC 100088 / M29)</name>
    <dbReference type="NCBI Taxonomy" id="1242864"/>
    <lineage>
        <taxon>Bacteria</taxon>
        <taxon>Pseudomonadati</taxon>
        <taxon>Myxococcota</taxon>
        <taxon>Myxococcia</taxon>
        <taxon>Myxococcales</taxon>
        <taxon>Cystobacterineae</taxon>
        <taxon>Archangiaceae</taxon>
        <taxon>Cystobacter</taxon>
    </lineage>
</organism>
<dbReference type="Proteomes" id="UP000011682">
    <property type="component" value="Unassembled WGS sequence"/>
</dbReference>
<evidence type="ECO:0000313" key="1">
    <source>
        <dbReference type="EMBL" id="EPX64407.1"/>
    </source>
</evidence>
<keyword evidence="2" id="KW-1185">Reference proteome</keyword>